<evidence type="ECO:0000256" key="1">
    <source>
        <dbReference type="SAM" id="MobiDB-lite"/>
    </source>
</evidence>
<dbReference type="Proteomes" id="UP000054477">
    <property type="component" value="Unassembled WGS sequence"/>
</dbReference>
<evidence type="ECO:0008006" key="4">
    <source>
        <dbReference type="Google" id="ProtNLM"/>
    </source>
</evidence>
<proteinExistence type="predicted"/>
<keyword evidence="3" id="KW-1185">Reference proteome</keyword>
<gene>
    <name evidence="2" type="ORF">K443DRAFT_684551</name>
</gene>
<dbReference type="AlphaFoldDB" id="A0A0C9XB38"/>
<feature type="region of interest" description="Disordered" evidence="1">
    <location>
        <begin position="121"/>
        <end position="148"/>
    </location>
</feature>
<evidence type="ECO:0000313" key="2">
    <source>
        <dbReference type="EMBL" id="KIJ93447.1"/>
    </source>
</evidence>
<dbReference type="HOGENOM" id="CLU_1759112_0_0_1"/>
<dbReference type="EMBL" id="KN838843">
    <property type="protein sequence ID" value="KIJ93447.1"/>
    <property type="molecule type" value="Genomic_DNA"/>
</dbReference>
<sequence length="148" mass="16665">MNQEQLPFPGSLGPDGTREIRYLTLNGQPKSDLKEWCREFKLDISGNVADLTARLREYSGDDERWKSLGLVKTHSHKGPDSSLPLLHALPTEHSKDHRTAQQIAMVVPWAKSYVKRFPYKPPVQRTDEVDPHSGPLESPGEQPTTSIP</sequence>
<reference evidence="3" key="2">
    <citation type="submission" date="2015-01" db="EMBL/GenBank/DDBJ databases">
        <title>Evolutionary Origins and Diversification of the Mycorrhizal Mutualists.</title>
        <authorList>
            <consortium name="DOE Joint Genome Institute"/>
            <consortium name="Mycorrhizal Genomics Consortium"/>
            <person name="Kohler A."/>
            <person name="Kuo A."/>
            <person name="Nagy L.G."/>
            <person name="Floudas D."/>
            <person name="Copeland A."/>
            <person name="Barry K.W."/>
            <person name="Cichocki N."/>
            <person name="Veneault-Fourrey C."/>
            <person name="LaButti K."/>
            <person name="Lindquist E.A."/>
            <person name="Lipzen A."/>
            <person name="Lundell T."/>
            <person name="Morin E."/>
            <person name="Murat C."/>
            <person name="Riley R."/>
            <person name="Ohm R."/>
            <person name="Sun H."/>
            <person name="Tunlid A."/>
            <person name="Henrissat B."/>
            <person name="Grigoriev I.V."/>
            <person name="Hibbett D.S."/>
            <person name="Martin F."/>
        </authorList>
    </citation>
    <scope>NUCLEOTIDE SEQUENCE [LARGE SCALE GENOMIC DNA]</scope>
    <source>
        <strain evidence="3">LaAM-08-1</strain>
    </source>
</reference>
<protein>
    <recommendedName>
        <fullName evidence="4">SAP domain-containing protein</fullName>
    </recommendedName>
</protein>
<dbReference type="OrthoDB" id="3049189at2759"/>
<evidence type="ECO:0000313" key="3">
    <source>
        <dbReference type="Proteomes" id="UP000054477"/>
    </source>
</evidence>
<accession>A0A0C9XB38</accession>
<organism evidence="2 3">
    <name type="scientific">Laccaria amethystina LaAM-08-1</name>
    <dbReference type="NCBI Taxonomy" id="1095629"/>
    <lineage>
        <taxon>Eukaryota</taxon>
        <taxon>Fungi</taxon>
        <taxon>Dikarya</taxon>
        <taxon>Basidiomycota</taxon>
        <taxon>Agaricomycotina</taxon>
        <taxon>Agaricomycetes</taxon>
        <taxon>Agaricomycetidae</taxon>
        <taxon>Agaricales</taxon>
        <taxon>Agaricineae</taxon>
        <taxon>Hydnangiaceae</taxon>
        <taxon>Laccaria</taxon>
    </lineage>
</organism>
<name>A0A0C9XB38_9AGAR</name>
<reference evidence="2 3" key="1">
    <citation type="submission" date="2014-04" db="EMBL/GenBank/DDBJ databases">
        <authorList>
            <consortium name="DOE Joint Genome Institute"/>
            <person name="Kuo A."/>
            <person name="Kohler A."/>
            <person name="Nagy L.G."/>
            <person name="Floudas D."/>
            <person name="Copeland A."/>
            <person name="Barry K.W."/>
            <person name="Cichocki N."/>
            <person name="Veneault-Fourrey C."/>
            <person name="LaButti K."/>
            <person name="Lindquist E.A."/>
            <person name="Lipzen A."/>
            <person name="Lundell T."/>
            <person name="Morin E."/>
            <person name="Murat C."/>
            <person name="Sun H."/>
            <person name="Tunlid A."/>
            <person name="Henrissat B."/>
            <person name="Grigoriev I.V."/>
            <person name="Hibbett D.S."/>
            <person name="Martin F."/>
            <person name="Nordberg H.P."/>
            <person name="Cantor M.N."/>
            <person name="Hua S.X."/>
        </authorList>
    </citation>
    <scope>NUCLEOTIDE SEQUENCE [LARGE SCALE GENOMIC DNA]</scope>
    <source>
        <strain evidence="2 3">LaAM-08-1</strain>
    </source>
</reference>